<sequence>MEAQDSGREYIDQMDSSRLATWKPPGKGVIRINTDAAFSAGMDQYGLGGVARDWKEGIIKAWANAARKTNEPLVEEAVAIRMGMIKAKEAQWKVVEFQSDCKVVVEMIMKESIRDSRVAVILEDIQNMKSLFDKCTFSFVNRLGNGCAHNLAKFAVKLVRQVDWEGNFPMWLKESAQKDLLVSYPVVT</sequence>
<dbReference type="Pfam" id="PF13456">
    <property type="entry name" value="RVT_3"/>
    <property type="match status" value="1"/>
</dbReference>
<feature type="domain" description="RNase H type-1" evidence="1">
    <location>
        <begin position="33"/>
        <end position="155"/>
    </location>
</feature>
<dbReference type="InterPro" id="IPR002156">
    <property type="entry name" value="RNaseH_domain"/>
</dbReference>
<dbReference type="CDD" id="cd06222">
    <property type="entry name" value="RNase_H_like"/>
    <property type="match status" value="1"/>
</dbReference>
<name>A0ABM4VQE5_COFAR</name>
<proteinExistence type="predicted"/>
<dbReference type="Gene3D" id="3.30.420.10">
    <property type="entry name" value="Ribonuclease H-like superfamily/Ribonuclease H"/>
    <property type="match status" value="1"/>
</dbReference>
<dbReference type="RefSeq" id="XP_071921741.1">
    <property type="nucleotide sequence ID" value="XM_072065640.1"/>
</dbReference>
<dbReference type="Proteomes" id="UP001652660">
    <property type="component" value="Chromosome 9e"/>
</dbReference>
<dbReference type="InterPro" id="IPR012337">
    <property type="entry name" value="RNaseH-like_sf"/>
</dbReference>
<keyword evidence="2" id="KW-1185">Reference proteome</keyword>
<evidence type="ECO:0000259" key="1">
    <source>
        <dbReference type="Pfam" id="PF13456"/>
    </source>
</evidence>
<accession>A0ABM4VQE5</accession>
<dbReference type="SUPFAM" id="SSF53098">
    <property type="entry name" value="Ribonuclease H-like"/>
    <property type="match status" value="1"/>
</dbReference>
<evidence type="ECO:0000313" key="2">
    <source>
        <dbReference type="Proteomes" id="UP001652660"/>
    </source>
</evidence>
<reference evidence="3" key="1">
    <citation type="submission" date="2025-08" db="UniProtKB">
        <authorList>
            <consortium name="RefSeq"/>
        </authorList>
    </citation>
    <scope>IDENTIFICATION</scope>
    <source>
        <tissue evidence="3">Leaves</tissue>
    </source>
</reference>
<gene>
    <name evidence="3" type="primary">LOC140014583</name>
</gene>
<dbReference type="PANTHER" id="PTHR47074:SF48">
    <property type="entry name" value="POLYNUCLEOTIDYL TRANSFERASE, RIBONUCLEASE H-LIKE SUPERFAMILY PROTEIN"/>
    <property type="match status" value="1"/>
</dbReference>
<evidence type="ECO:0000313" key="3">
    <source>
        <dbReference type="RefSeq" id="XP_071921741.1"/>
    </source>
</evidence>
<organism evidence="2 3">
    <name type="scientific">Coffea arabica</name>
    <name type="common">Arabian coffee</name>
    <dbReference type="NCBI Taxonomy" id="13443"/>
    <lineage>
        <taxon>Eukaryota</taxon>
        <taxon>Viridiplantae</taxon>
        <taxon>Streptophyta</taxon>
        <taxon>Embryophyta</taxon>
        <taxon>Tracheophyta</taxon>
        <taxon>Spermatophyta</taxon>
        <taxon>Magnoliopsida</taxon>
        <taxon>eudicotyledons</taxon>
        <taxon>Gunneridae</taxon>
        <taxon>Pentapetalae</taxon>
        <taxon>asterids</taxon>
        <taxon>lamiids</taxon>
        <taxon>Gentianales</taxon>
        <taxon>Rubiaceae</taxon>
        <taxon>Ixoroideae</taxon>
        <taxon>Gardenieae complex</taxon>
        <taxon>Bertiereae - Coffeeae clade</taxon>
        <taxon>Coffeeae</taxon>
        <taxon>Coffea</taxon>
    </lineage>
</organism>
<dbReference type="InterPro" id="IPR052929">
    <property type="entry name" value="RNase_H-like_EbsB-rel"/>
</dbReference>
<dbReference type="InterPro" id="IPR044730">
    <property type="entry name" value="RNase_H-like_dom_plant"/>
</dbReference>
<dbReference type="InterPro" id="IPR036397">
    <property type="entry name" value="RNaseH_sf"/>
</dbReference>
<dbReference type="GeneID" id="140014583"/>
<protein>
    <recommendedName>
        <fullName evidence="1">RNase H type-1 domain-containing protein</fullName>
    </recommendedName>
</protein>
<dbReference type="PANTHER" id="PTHR47074">
    <property type="entry name" value="BNAC02G40300D PROTEIN"/>
    <property type="match status" value="1"/>
</dbReference>